<evidence type="ECO:0000256" key="1">
    <source>
        <dbReference type="SAM" id="Phobius"/>
    </source>
</evidence>
<name>A0A553B976_9FLAO</name>
<protein>
    <submittedName>
        <fullName evidence="3">Uncharacterized protein</fullName>
    </submittedName>
</protein>
<gene>
    <name evidence="3" type="ORF">FNW11_17125</name>
    <name evidence="2" type="ORF">FNW12_17590</name>
</gene>
<keyword evidence="1" id="KW-1133">Transmembrane helix</keyword>
<evidence type="ECO:0000313" key="3">
    <source>
        <dbReference type="EMBL" id="TRX04787.1"/>
    </source>
</evidence>
<keyword evidence="4" id="KW-1185">Reference proteome</keyword>
<dbReference type="SUPFAM" id="SSF52058">
    <property type="entry name" value="L domain-like"/>
    <property type="match status" value="1"/>
</dbReference>
<evidence type="ECO:0000313" key="4">
    <source>
        <dbReference type="Proteomes" id="UP000318528"/>
    </source>
</evidence>
<dbReference type="OrthoDB" id="1301717at2"/>
<accession>A0A553B976</accession>
<dbReference type="Proteomes" id="UP000318528">
    <property type="component" value="Unassembled WGS sequence"/>
</dbReference>
<evidence type="ECO:0000313" key="2">
    <source>
        <dbReference type="EMBL" id="TRX00378.1"/>
    </source>
</evidence>
<keyword evidence="1" id="KW-0472">Membrane</keyword>
<dbReference type="EMBL" id="VJZN01000065">
    <property type="protein sequence ID" value="TRX00378.1"/>
    <property type="molecule type" value="Genomic_DNA"/>
</dbReference>
<keyword evidence="1" id="KW-0812">Transmembrane</keyword>
<reference evidence="4 5" key="1">
    <citation type="submission" date="2019-07" db="EMBL/GenBank/DDBJ databases">
        <title>Novel species of Flavobacterium.</title>
        <authorList>
            <person name="Liu Q."/>
            <person name="Xin Y.-H."/>
        </authorList>
    </citation>
    <scope>NUCLEOTIDE SEQUENCE [LARGE SCALE GENOMIC DNA]</scope>
    <source>
        <strain evidence="2 4">GSP39</strain>
        <strain evidence="3 5">GSR22</strain>
    </source>
</reference>
<feature type="transmembrane region" description="Helical" evidence="1">
    <location>
        <begin position="15"/>
        <end position="35"/>
    </location>
</feature>
<evidence type="ECO:0000313" key="5">
    <source>
        <dbReference type="Proteomes" id="UP000318669"/>
    </source>
</evidence>
<dbReference type="AlphaFoldDB" id="A0A553B976"/>
<dbReference type="Gene3D" id="3.80.10.10">
    <property type="entry name" value="Ribonuclease Inhibitor"/>
    <property type="match status" value="1"/>
</dbReference>
<dbReference type="Proteomes" id="UP000318669">
    <property type="component" value="Unassembled WGS sequence"/>
</dbReference>
<feature type="transmembrane region" description="Helical" evidence="1">
    <location>
        <begin position="433"/>
        <end position="452"/>
    </location>
</feature>
<comment type="caution">
    <text evidence="3">The sequence shown here is derived from an EMBL/GenBank/DDBJ whole genome shotgun (WGS) entry which is preliminary data.</text>
</comment>
<dbReference type="InterPro" id="IPR032675">
    <property type="entry name" value="LRR_dom_sf"/>
</dbReference>
<dbReference type="RefSeq" id="WP_143388995.1">
    <property type="nucleotide sequence ID" value="NZ_VJZL01000066.1"/>
</dbReference>
<organism evidence="3 5">
    <name type="scientific">Flavobacterium gawalongense</name>
    <dbReference type="NCBI Taxonomy" id="2594432"/>
    <lineage>
        <taxon>Bacteria</taxon>
        <taxon>Pseudomonadati</taxon>
        <taxon>Bacteroidota</taxon>
        <taxon>Flavobacteriia</taxon>
        <taxon>Flavobacteriales</taxon>
        <taxon>Flavobacteriaceae</taxon>
        <taxon>Flavobacterium</taxon>
    </lineage>
</organism>
<sequence length="484" mass="54614">MDTSKDRLSTKPKQISWLPIVLVVVLLAVLFWVMYQFKGEQRFAVVKLFGKGDAINFSKNYGYVQFPSNEKNYGALLAEKGDVLSFNDAVISFNDVTNDSLEIDDSGDSLVFVNGNVNTIIIAGKANLIPWFQKMRRRTIDNLETIDFRSKIPASYIPYLKKIAHLKPNTALVFEENGSQIIIEDYIKKSNFFKPLFIRVSLKQNEFPLLAHWKTAEYLHLNLLDTVVTKSLPVMPALKQCIINGGDTKYMNAAFFKNNPQLEKVSLFACLSDYAILKPLENMEQLTITNFGCKGDLAALKNKFPKLSVLIVSGVFTNIDLLGNYKNIRWLGLPENTSQKQFNTITAQLSNLQVLELKGSDSVKNLKALQQLPNLRGLVIIDTITDKQSLYALKELRYLSVPDRNKTDSTYVQTLKKSLPGSIIVPNTGACMGSGWLLLLMPAVFLFSLVFPRKFLKKYFKKNNKNGTFRANKTDIQTNQKSSA</sequence>
<proteinExistence type="predicted"/>
<dbReference type="EMBL" id="VJZL01000066">
    <property type="protein sequence ID" value="TRX04787.1"/>
    <property type="molecule type" value="Genomic_DNA"/>
</dbReference>